<dbReference type="EMBL" id="CP003364">
    <property type="protein sequence ID" value="AGA29070.1"/>
    <property type="molecule type" value="Genomic_DNA"/>
</dbReference>
<protein>
    <submittedName>
        <fullName evidence="6">Lysophospholipase</fullName>
    </submittedName>
</protein>
<dbReference type="Proteomes" id="UP000010798">
    <property type="component" value="Chromosome"/>
</dbReference>
<reference evidence="6 7" key="1">
    <citation type="submission" date="2012-02" db="EMBL/GenBank/DDBJ databases">
        <title>Complete sequence of chromosome of Singulisphaera acidiphila DSM 18658.</title>
        <authorList>
            <consortium name="US DOE Joint Genome Institute (JGI-PGF)"/>
            <person name="Lucas S."/>
            <person name="Copeland A."/>
            <person name="Lapidus A."/>
            <person name="Glavina del Rio T."/>
            <person name="Dalin E."/>
            <person name="Tice H."/>
            <person name="Bruce D."/>
            <person name="Goodwin L."/>
            <person name="Pitluck S."/>
            <person name="Peters L."/>
            <person name="Ovchinnikova G."/>
            <person name="Chertkov O."/>
            <person name="Kyrpides N."/>
            <person name="Mavromatis K."/>
            <person name="Ivanova N."/>
            <person name="Brettin T."/>
            <person name="Detter J.C."/>
            <person name="Han C."/>
            <person name="Larimer F."/>
            <person name="Land M."/>
            <person name="Hauser L."/>
            <person name="Markowitz V."/>
            <person name="Cheng J.-F."/>
            <person name="Hugenholtz P."/>
            <person name="Woyke T."/>
            <person name="Wu D."/>
            <person name="Tindall B."/>
            <person name="Pomrenke H."/>
            <person name="Brambilla E."/>
            <person name="Klenk H.-P."/>
            <person name="Eisen J.A."/>
        </authorList>
    </citation>
    <scope>NUCLEOTIDE SEQUENCE [LARGE SCALE GENOMIC DNA]</scope>
    <source>
        <strain evidence="7">ATCC BAA-1392 / DSM 18658 / VKM B-2454 / MOB10</strain>
    </source>
</reference>
<name>L0DJP6_SINAD</name>
<accession>L0DJP6</accession>
<keyword evidence="1" id="KW-0442">Lipid degradation</keyword>
<evidence type="ECO:0000313" key="7">
    <source>
        <dbReference type="Proteomes" id="UP000010798"/>
    </source>
</evidence>
<keyword evidence="7" id="KW-1185">Reference proteome</keyword>
<gene>
    <name evidence="6" type="ordered locus">Sinac_4914</name>
</gene>
<evidence type="ECO:0000256" key="2">
    <source>
        <dbReference type="ARBA" id="ARBA00023098"/>
    </source>
</evidence>
<keyword evidence="4" id="KW-0732">Signal</keyword>
<dbReference type="HOGENOM" id="CLU_020280_0_0_0"/>
<evidence type="ECO:0000313" key="6">
    <source>
        <dbReference type="EMBL" id="AGA29070.1"/>
    </source>
</evidence>
<evidence type="ECO:0000256" key="3">
    <source>
        <dbReference type="SAM" id="MobiDB-lite"/>
    </source>
</evidence>
<dbReference type="AlphaFoldDB" id="L0DJP6"/>
<dbReference type="GO" id="GO:0016042">
    <property type="term" value="P:lipid catabolic process"/>
    <property type="evidence" value="ECO:0007669"/>
    <property type="project" value="UniProtKB-KW"/>
</dbReference>
<sequence length="426" mass="46259">MPGQLRAFWVVMVIGVLAASSHARAGDLGKFLEQATGDRLRQAVAPKNLQRALTPPSASASPTATASGTAQAGEPFVVKTADGWSLVAHRYKPTGPARTGALPVILCHGLTYNAQFWDLDPSCSFAQYLSQLGFDVWAVNLRGSGLSHKWVWNLDNAPATLINSAMRRLNPGSLGATGFATLEPKYANWTMDHHIAYDVPALVKMVRRHTGAAEVAWVGHSMGGIVALGCLARYQNPGIGRLVTVGSQVTMPEGQVAIQFLTEMLTKRQLQLAGQWNSKEVMTQTRTSVNNLFFNARNVDPKIYEALTGWATDVPAIGLMQQYMLLANKGELLDSKGQFNYARAVGNVKVPIFISCGEQDSFAPPIVQRYLYDHVGSTDKTLFIFGKSQGLPINAGHDDSLVGLNSREQTYPVIARWLAGQQPPTR</sequence>
<dbReference type="STRING" id="886293.Sinac_4914"/>
<dbReference type="RefSeq" id="WP_015248178.1">
    <property type="nucleotide sequence ID" value="NC_019892.1"/>
</dbReference>
<feature type="region of interest" description="Disordered" evidence="3">
    <location>
        <begin position="50"/>
        <end position="71"/>
    </location>
</feature>
<feature type="chain" id="PRO_5003940208" evidence="4">
    <location>
        <begin position="26"/>
        <end position="426"/>
    </location>
</feature>
<evidence type="ECO:0000256" key="4">
    <source>
        <dbReference type="SAM" id="SignalP"/>
    </source>
</evidence>
<dbReference type="Gene3D" id="3.40.50.1820">
    <property type="entry name" value="alpha/beta hydrolase"/>
    <property type="match status" value="1"/>
</dbReference>
<evidence type="ECO:0000256" key="1">
    <source>
        <dbReference type="ARBA" id="ARBA00022963"/>
    </source>
</evidence>
<proteinExistence type="predicted"/>
<dbReference type="SUPFAM" id="SSF53474">
    <property type="entry name" value="alpha/beta-Hydrolases"/>
    <property type="match status" value="1"/>
</dbReference>
<feature type="domain" description="AB hydrolase-1" evidence="5">
    <location>
        <begin position="103"/>
        <end position="374"/>
    </location>
</feature>
<dbReference type="InterPro" id="IPR029058">
    <property type="entry name" value="AB_hydrolase_fold"/>
</dbReference>
<organism evidence="6 7">
    <name type="scientific">Singulisphaera acidiphila (strain ATCC BAA-1392 / DSM 18658 / VKM B-2454 / MOB10)</name>
    <dbReference type="NCBI Taxonomy" id="886293"/>
    <lineage>
        <taxon>Bacteria</taxon>
        <taxon>Pseudomonadati</taxon>
        <taxon>Planctomycetota</taxon>
        <taxon>Planctomycetia</taxon>
        <taxon>Isosphaerales</taxon>
        <taxon>Isosphaeraceae</taxon>
        <taxon>Singulisphaera</taxon>
    </lineage>
</organism>
<dbReference type="KEGG" id="saci:Sinac_4914"/>
<evidence type="ECO:0000259" key="5">
    <source>
        <dbReference type="Pfam" id="PF00561"/>
    </source>
</evidence>
<dbReference type="eggNOG" id="COG2267">
    <property type="taxonomic scope" value="Bacteria"/>
</dbReference>
<dbReference type="OrthoDB" id="282214at2"/>
<dbReference type="PANTHER" id="PTHR11005">
    <property type="entry name" value="LYSOSOMAL ACID LIPASE-RELATED"/>
    <property type="match status" value="1"/>
</dbReference>
<dbReference type="InterPro" id="IPR000073">
    <property type="entry name" value="AB_hydrolase_1"/>
</dbReference>
<keyword evidence="2" id="KW-0443">Lipid metabolism</keyword>
<dbReference type="Pfam" id="PF00561">
    <property type="entry name" value="Abhydrolase_1"/>
    <property type="match status" value="1"/>
</dbReference>
<feature type="signal peptide" evidence="4">
    <location>
        <begin position="1"/>
        <end position="25"/>
    </location>
</feature>
<feature type="compositionally biased region" description="Low complexity" evidence="3">
    <location>
        <begin position="52"/>
        <end position="71"/>
    </location>
</feature>